<accession>A0A1J4RNP6</accession>
<dbReference type="InterPro" id="IPR043716">
    <property type="entry name" value="DUF5657"/>
</dbReference>
<gene>
    <name evidence="2" type="ORF">AUJ59_02770</name>
</gene>
<name>A0A1J4RNP6_9BACT</name>
<dbReference type="Proteomes" id="UP000183144">
    <property type="component" value="Unassembled WGS sequence"/>
</dbReference>
<protein>
    <submittedName>
        <fullName evidence="2">Uncharacterized protein</fullName>
    </submittedName>
</protein>
<reference evidence="2 3" key="1">
    <citation type="journal article" date="2016" name="Environ. Microbiol.">
        <title>Genomic resolution of a cold subsurface aquifer community provides metabolic insights for novel microbes adapted to high CO concentrations.</title>
        <authorList>
            <person name="Probst A.J."/>
            <person name="Castelle C.J."/>
            <person name="Singh A."/>
            <person name="Brown C.T."/>
            <person name="Anantharaman K."/>
            <person name="Sharon I."/>
            <person name="Hug L.A."/>
            <person name="Burstein D."/>
            <person name="Emerson J.B."/>
            <person name="Thomas B.C."/>
            <person name="Banfield J.F."/>
        </authorList>
    </citation>
    <scope>NUCLEOTIDE SEQUENCE [LARGE SCALE GENOMIC DNA]</scope>
    <source>
        <strain evidence="2">CG1_02_47_37</strain>
    </source>
</reference>
<keyword evidence="1" id="KW-1133">Transmembrane helix</keyword>
<comment type="caution">
    <text evidence="2">The sequence shown here is derived from an EMBL/GenBank/DDBJ whole genome shotgun (WGS) entry which is preliminary data.</text>
</comment>
<evidence type="ECO:0000313" key="2">
    <source>
        <dbReference type="EMBL" id="OIN89011.1"/>
    </source>
</evidence>
<feature type="transmembrane region" description="Helical" evidence="1">
    <location>
        <begin position="62"/>
        <end position="81"/>
    </location>
</feature>
<keyword evidence="1" id="KW-0472">Membrane</keyword>
<dbReference type="STRING" id="1805034.AUJ59_02770"/>
<proteinExistence type="predicted"/>
<organism evidence="2 3">
    <name type="scientific">Candidatus Beckwithbacteria bacterium CG1_02_47_37</name>
    <dbReference type="NCBI Taxonomy" id="1805034"/>
    <lineage>
        <taxon>Bacteria</taxon>
        <taxon>Candidatus Beckwithiibacteriota</taxon>
    </lineage>
</organism>
<evidence type="ECO:0000313" key="3">
    <source>
        <dbReference type="Proteomes" id="UP000183144"/>
    </source>
</evidence>
<evidence type="ECO:0000256" key="1">
    <source>
        <dbReference type="SAM" id="Phobius"/>
    </source>
</evidence>
<dbReference type="Pfam" id="PF18901">
    <property type="entry name" value="DUF5657"/>
    <property type="match status" value="1"/>
</dbReference>
<sequence length="82" mass="9123">MTPFEKFLQFLVTSWRLDLALLGKGAVLLLLLLYLVFSLVVVRQVQLMNKTISGLMSWPLIIMARALVVLSVAIIILAAVIL</sequence>
<dbReference type="EMBL" id="MNUI01000047">
    <property type="protein sequence ID" value="OIN89011.1"/>
    <property type="molecule type" value="Genomic_DNA"/>
</dbReference>
<keyword evidence="1" id="KW-0812">Transmembrane</keyword>
<feature type="transmembrane region" description="Helical" evidence="1">
    <location>
        <begin position="20"/>
        <end position="42"/>
    </location>
</feature>
<dbReference type="AlphaFoldDB" id="A0A1J4RNP6"/>